<dbReference type="GeneID" id="85356967"/>
<name>A0AA39K9T3_ARMTA</name>
<evidence type="ECO:0000313" key="3">
    <source>
        <dbReference type="Proteomes" id="UP001175211"/>
    </source>
</evidence>
<comment type="caution">
    <text evidence="2">The sequence shown here is derived from an EMBL/GenBank/DDBJ whole genome shotgun (WGS) entry which is preliminary data.</text>
</comment>
<reference evidence="2" key="1">
    <citation type="submission" date="2023-06" db="EMBL/GenBank/DDBJ databases">
        <authorList>
            <consortium name="Lawrence Berkeley National Laboratory"/>
            <person name="Ahrendt S."/>
            <person name="Sahu N."/>
            <person name="Indic B."/>
            <person name="Wong-Bajracharya J."/>
            <person name="Merenyi Z."/>
            <person name="Ke H.-M."/>
            <person name="Monk M."/>
            <person name="Kocsube S."/>
            <person name="Drula E."/>
            <person name="Lipzen A."/>
            <person name="Balint B."/>
            <person name="Henrissat B."/>
            <person name="Andreopoulos B."/>
            <person name="Martin F.M."/>
            <person name="Harder C.B."/>
            <person name="Rigling D."/>
            <person name="Ford K.L."/>
            <person name="Foster G.D."/>
            <person name="Pangilinan J."/>
            <person name="Papanicolaou A."/>
            <person name="Barry K."/>
            <person name="LaButti K."/>
            <person name="Viragh M."/>
            <person name="Koriabine M."/>
            <person name="Yan M."/>
            <person name="Riley R."/>
            <person name="Champramary S."/>
            <person name="Plett K.L."/>
            <person name="Tsai I.J."/>
            <person name="Slot J."/>
            <person name="Sipos G."/>
            <person name="Plett J."/>
            <person name="Nagy L.G."/>
            <person name="Grigoriev I.V."/>
        </authorList>
    </citation>
    <scope>NUCLEOTIDE SEQUENCE</scope>
    <source>
        <strain evidence="2">CCBAS 213</strain>
    </source>
</reference>
<evidence type="ECO:0000256" key="1">
    <source>
        <dbReference type="SAM" id="SignalP"/>
    </source>
</evidence>
<evidence type="ECO:0000313" key="2">
    <source>
        <dbReference type="EMBL" id="KAK0457221.1"/>
    </source>
</evidence>
<keyword evidence="1" id="KW-0732">Signal</keyword>
<protein>
    <submittedName>
        <fullName evidence="2">Uncharacterized protein</fullName>
    </submittedName>
</protein>
<dbReference type="Proteomes" id="UP001175211">
    <property type="component" value="Unassembled WGS sequence"/>
</dbReference>
<dbReference type="RefSeq" id="XP_060329536.1">
    <property type="nucleotide sequence ID" value="XM_060473419.1"/>
</dbReference>
<feature type="chain" id="PRO_5041230484" evidence="1">
    <location>
        <begin position="18"/>
        <end position="177"/>
    </location>
</feature>
<accession>A0AA39K9T3</accession>
<sequence length="177" mass="19119">MLFRSLSVILLAALALANPLVGRSEVTALQKAFTGLTNTFSAVRDACSVFATNVDNAHAEDIFSLMGTLDSLLINASKVVPDVLDGEWICDGYRSSLSLDHQVADAFMARKDDFQTVGLVNDTCLIFQETMADTSLLEGKLLNATPDSWKACVQRYQGISRNISSAVLKAYSCGSQE</sequence>
<dbReference type="AlphaFoldDB" id="A0AA39K9T3"/>
<organism evidence="2 3">
    <name type="scientific">Armillaria tabescens</name>
    <name type="common">Ringless honey mushroom</name>
    <name type="synonym">Agaricus tabescens</name>
    <dbReference type="NCBI Taxonomy" id="1929756"/>
    <lineage>
        <taxon>Eukaryota</taxon>
        <taxon>Fungi</taxon>
        <taxon>Dikarya</taxon>
        <taxon>Basidiomycota</taxon>
        <taxon>Agaricomycotina</taxon>
        <taxon>Agaricomycetes</taxon>
        <taxon>Agaricomycetidae</taxon>
        <taxon>Agaricales</taxon>
        <taxon>Marasmiineae</taxon>
        <taxon>Physalacriaceae</taxon>
        <taxon>Desarmillaria</taxon>
    </lineage>
</organism>
<feature type="signal peptide" evidence="1">
    <location>
        <begin position="1"/>
        <end position="17"/>
    </location>
</feature>
<proteinExistence type="predicted"/>
<gene>
    <name evidence="2" type="ORF">EV420DRAFT_1549454</name>
</gene>
<keyword evidence="3" id="KW-1185">Reference proteome</keyword>
<dbReference type="EMBL" id="JAUEPS010000022">
    <property type="protein sequence ID" value="KAK0457221.1"/>
    <property type="molecule type" value="Genomic_DNA"/>
</dbReference>